<dbReference type="PANTHER" id="PTHR10381:SF11">
    <property type="entry name" value="ATP-DEPENDENT CLP PROTEASE PROTEOLYTIC SUBUNIT, MITOCHONDRIAL"/>
    <property type="match status" value="1"/>
</dbReference>
<dbReference type="EMBL" id="LAZR01032787">
    <property type="protein sequence ID" value="KKL49910.1"/>
    <property type="molecule type" value="Genomic_DNA"/>
</dbReference>
<protein>
    <recommendedName>
        <fullName evidence="3">ATP-dependent Clp protease proteolytic subunit</fullName>
    </recommendedName>
</protein>
<dbReference type="PRINTS" id="PR00127">
    <property type="entry name" value="CLPPROTEASEP"/>
</dbReference>
<sequence length="193" mass="21642">MPRYKRRSRRPSNPSMPIHEMIDRSAIGRREVYITGIINSEVQYYLTRILTYLAEDSKKPIHIILNTPGGLVADGLAIYDLLKTIGKRAPINIVATGQCMSMGAIILQAANKRWATAHCAIGLHELHAENIGTYSKLEENQVEIRKTQALLDGVITERTGMTRQKLKSLIKRREAVLTPDEALELNLIDGVLE</sequence>
<dbReference type="InterPro" id="IPR023562">
    <property type="entry name" value="ClpP/TepA"/>
</dbReference>
<organism evidence="2">
    <name type="scientific">marine sediment metagenome</name>
    <dbReference type="NCBI Taxonomy" id="412755"/>
    <lineage>
        <taxon>unclassified sequences</taxon>
        <taxon>metagenomes</taxon>
        <taxon>ecological metagenomes</taxon>
    </lineage>
</organism>
<dbReference type="GO" id="GO:0004176">
    <property type="term" value="F:ATP-dependent peptidase activity"/>
    <property type="evidence" value="ECO:0007669"/>
    <property type="project" value="InterPro"/>
</dbReference>
<reference evidence="2" key="1">
    <citation type="journal article" date="2015" name="Nature">
        <title>Complex archaea that bridge the gap between prokaryotes and eukaryotes.</title>
        <authorList>
            <person name="Spang A."/>
            <person name="Saw J.H."/>
            <person name="Jorgensen S.L."/>
            <person name="Zaremba-Niedzwiedzka K."/>
            <person name="Martijn J."/>
            <person name="Lind A.E."/>
            <person name="van Eijk R."/>
            <person name="Schleper C."/>
            <person name="Guy L."/>
            <person name="Ettema T.J."/>
        </authorList>
    </citation>
    <scope>NUCLEOTIDE SEQUENCE</scope>
</reference>
<gene>
    <name evidence="2" type="ORF">LCGC14_2310780</name>
</gene>
<dbReference type="AlphaFoldDB" id="A0A0F9EY31"/>
<dbReference type="GO" id="GO:0009368">
    <property type="term" value="C:endopeptidase Clp complex"/>
    <property type="evidence" value="ECO:0007669"/>
    <property type="project" value="TreeGrafter"/>
</dbReference>
<name>A0A0F9EY31_9ZZZZ</name>
<dbReference type="InterPro" id="IPR001907">
    <property type="entry name" value="ClpP"/>
</dbReference>
<evidence type="ECO:0000313" key="2">
    <source>
        <dbReference type="EMBL" id="KKL49910.1"/>
    </source>
</evidence>
<proteinExistence type="inferred from homology"/>
<dbReference type="GO" id="GO:0006515">
    <property type="term" value="P:protein quality control for misfolded or incompletely synthesized proteins"/>
    <property type="evidence" value="ECO:0007669"/>
    <property type="project" value="TreeGrafter"/>
</dbReference>
<comment type="caution">
    <text evidence="2">The sequence shown here is derived from an EMBL/GenBank/DDBJ whole genome shotgun (WGS) entry which is preliminary data.</text>
</comment>
<dbReference type="CDD" id="cd07017">
    <property type="entry name" value="S14_ClpP_2"/>
    <property type="match status" value="1"/>
</dbReference>
<evidence type="ECO:0000256" key="1">
    <source>
        <dbReference type="ARBA" id="ARBA00007039"/>
    </source>
</evidence>
<dbReference type="PANTHER" id="PTHR10381">
    <property type="entry name" value="ATP-DEPENDENT CLP PROTEASE PROTEOLYTIC SUBUNIT"/>
    <property type="match status" value="1"/>
</dbReference>
<evidence type="ECO:0008006" key="3">
    <source>
        <dbReference type="Google" id="ProtNLM"/>
    </source>
</evidence>
<dbReference type="InterPro" id="IPR029045">
    <property type="entry name" value="ClpP/crotonase-like_dom_sf"/>
</dbReference>
<comment type="similarity">
    <text evidence="1">Belongs to the peptidase S14 family.</text>
</comment>
<dbReference type="Gene3D" id="3.90.226.10">
    <property type="entry name" value="2-enoyl-CoA Hydratase, Chain A, domain 1"/>
    <property type="match status" value="1"/>
</dbReference>
<dbReference type="SUPFAM" id="SSF52096">
    <property type="entry name" value="ClpP/crotonase"/>
    <property type="match status" value="1"/>
</dbReference>
<dbReference type="Pfam" id="PF00574">
    <property type="entry name" value="CLP_protease"/>
    <property type="match status" value="1"/>
</dbReference>
<accession>A0A0F9EY31</accession>
<dbReference type="GO" id="GO:0004252">
    <property type="term" value="F:serine-type endopeptidase activity"/>
    <property type="evidence" value="ECO:0007669"/>
    <property type="project" value="InterPro"/>
</dbReference>
<dbReference type="GO" id="GO:0051117">
    <property type="term" value="F:ATPase binding"/>
    <property type="evidence" value="ECO:0007669"/>
    <property type="project" value="TreeGrafter"/>
</dbReference>